<dbReference type="InterPro" id="IPR050638">
    <property type="entry name" value="AA-Vitamin_Transporters"/>
</dbReference>
<proteinExistence type="predicted"/>
<feature type="transmembrane region" description="Helical" evidence="5">
    <location>
        <begin position="219"/>
        <end position="240"/>
    </location>
</feature>
<dbReference type="SUPFAM" id="SSF103481">
    <property type="entry name" value="Multidrug resistance efflux transporter EmrE"/>
    <property type="match status" value="2"/>
</dbReference>
<dbReference type="GO" id="GO:0016020">
    <property type="term" value="C:membrane"/>
    <property type="evidence" value="ECO:0007669"/>
    <property type="project" value="UniProtKB-SubCell"/>
</dbReference>
<organism evidence="7">
    <name type="scientific">marine sediment metagenome</name>
    <dbReference type="NCBI Taxonomy" id="412755"/>
    <lineage>
        <taxon>unclassified sequences</taxon>
        <taxon>metagenomes</taxon>
        <taxon>ecological metagenomes</taxon>
    </lineage>
</organism>
<feature type="transmembrane region" description="Helical" evidence="5">
    <location>
        <begin position="276"/>
        <end position="300"/>
    </location>
</feature>
<feature type="transmembrane region" description="Helical" evidence="5">
    <location>
        <begin position="68"/>
        <end position="92"/>
    </location>
</feature>
<feature type="transmembrane region" description="Helical" evidence="5">
    <location>
        <begin position="98"/>
        <end position="119"/>
    </location>
</feature>
<gene>
    <name evidence="7" type="ORF">LCGC14_1098060</name>
</gene>
<evidence type="ECO:0000313" key="7">
    <source>
        <dbReference type="EMBL" id="KKN04378.1"/>
    </source>
</evidence>
<feature type="transmembrane region" description="Helical" evidence="5">
    <location>
        <begin position="161"/>
        <end position="178"/>
    </location>
</feature>
<sequence length="305" mass="32411">MPNITPLSWLIIALLAFIWGGTFLVTEIALTEMPPFWIAALRVSLAAVLMIMVWWVKGFRLFLTASKPADVAALIFIGMTSSAVPFTLLAWGQQYVTSGFAGVSMAATGLIILPLAHFFVAGERMTLTKSLGFTLGFIGVVILIGPQAFDATGNDLETLGRLATLGAALCYALSSIVMRRLPAIDSIGLATVLLLIATCVTIPVAFAVEGPPPVPSSEIIVALGFLGLVPTAAANMLRVIVVRSAGPVFMSLVNYQVPVWAVLLGSLVLNEPLPPSLAWSLALILSGVALSQFRVIATLFRYRTR</sequence>
<keyword evidence="4 5" id="KW-0472">Membrane</keyword>
<feature type="transmembrane region" description="Helical" evidence="5">
    <location>
        <begin position="36"/>
        <end position="56"/>
    </location>
</feature>
<dbReference type="Pfam" id="PF00892">
    <property type="entry name" value="EamA"/>
    <property type="match status" value="2"/>
</dbReference>
<accession>A0A0F9QGF8</accession>
<evidence type="ECO:0000256" key="3">
    <source>
        <dbReference type="ARBA" id="ARBA00022989"/>
    </source>
</evidence>
<evidence type="ECO:0000256" key="5">
    <source>
        <dbReference type="SAM" id="Phobius"/>
    </source>
</evidence>
<feature type="domain" description="EamA" evidence="6">
    <location>
        <begin position="10"/>
        <end position="144"/>
    </location>
</feature>
<dbReference type="AlphaFoldDB" id="A0A0F9QGF8"/>
<reference evidence="7" key="1">
    <citation type="journal article" date="2015" name="Nature">
        <title>Complex archaea that bridge the gap between prokaryotes and eukaryotes.</title>
        <authorList>
            <person name="Spang A."/>
            <person name="Saw J.H."/>
            <person name="Jorgensen S.L."/>
            <person name="Zaremba-Niedzwiedzka K."/>
            <person name="Martijn J."/>
            <person name="Lind A.E."/>
            <person name="van Eijk R."/>
            <person name="Schleper C."/>
            <person name="Guy L."/>
            <person name="Ettema T.J."/>
        </authorList>
    </citation>
    <scope>NUCLEOTIDE SEQUENCE</scope>
</reference>
<feature type="domain" description="EamA" evidence="6">
    <location>
        <begin position="160"/>
        <end position="290"/>
    </location>
</feature>
<protein>
    <recommendedName>
        <fullName evidence="6">EamA domain-containing protein</fullName>
    </recommendedName>
</protein>
<dbReference type="PANTHER" id="PTHR32322">
    <property type="entry name" value="INNER MEMBRANE TRANSPORTER"/>
    <property type="match status" value="1"/>
</dbReference>
<feature type="transmembrane region" description="Helical" evidence="5">
    <location>
        <begin position="252"/>
        <end position="270"/>
    </location>
</feature>
<evidence type="ECO:0000256" key="2">
    <source>
        <dbReference type="ARBA" id="ARBA00022692"/>
    </source>
</evidence>
<comment type="caution">
    <text evidence="7">The sequence shown here is derived from an EMBL/GenBank/DDBJ whole genome shotgun (WGS) entry which is preliminary data.</text>
</comment>
<dbReference type="EMBL" id="LAZR01004928">
    <property type="protein sequence ID" value="KKN04378.1"/>
    <property type="molecule type" value="Genomic_DNA"/>
</dbReference>
<comment type="subcellular location">
    <subcellularLocation>
        <location evidence="1">Membrane</location>
        <topology evidence="1">Multi-pass membrane protein</topology>
    </subcellularLocation>
</comment>
<evidence type="ECO:0000259" key="6">
    <source>
        <dbReference type="Pfam" id="PF00892"/>
    </source>
</evidence>
<keyword evidence="2 5" id="KW-0812">Transmembrane</keyword>
<name>A0A0F9QGF8_9ZZZZ</name>
<dbReference type="InterPro" id="IPR000620">
    <property type="entry name" value="EamA_dom"/>
</dbReference>
<evidence type="ECO:0000256" key="1">
    <source>
        <dbReference type="ARBA" id="ARBA00004141"/>
    </source>
</evidence>
<evidence type="ECO:0000256" key="4">
    <source>
        <dbReference type="ARBA" id="ARBA00023136"/>
    </source>
</evidence>
<feature type="transmembrane region" description="Helical" evidence="5">
    <location>
        <begin position="7"/>
        <end position="30"/>
    </location>
</feature>
<feature type="transmembrane region" description="Helical" evidence="5">
    <location>
        <begin position="187"/>
        <end position="207"/>
    </location>
</feature>
<dbReference type="InterPro" id="IPR037185">
    <property type="entry name" value="EmrE-like"/>
</dbReference>
<keyword evidence="3 5" id="KW-1133">Transmembrane helix</keyword>
<feature type="transmembrane region" description="Helical" evidence="5">
    <location>
        <begin position="131"/>
        <end position="149"/>
    </location>
</feature>
<dbReference type="PANTHER" id="PTHR32322:SF2">
    <property type="entry name" value="EAMA DOMAIN-CONTAINING PROTEIN"/>
    <property type="match status" value="1"/>
</dbReference>